<dbReference type="OrthoDB" id="5175573at2"/>
<accession>A0A4S8NI16</accession>
<evidence type="ECO:0000256" key="2">
    <source>
        <dbReference type="SAM" id="MobiDB-lite"/>
    </source>
</evidence>
<evidence type="ECO:0000259" key="3">
    <source>
        <dbReference type="Pfam" id="PF01425"/>
    </source>
</evidence>
<dbReference type="SUPFAM" id="SSF75304">
    <property type="entry name" value="Amidase signature (AS) enzymes"/>
    <property type="match status" value="1"/>
</dbReference>
<dbReference type="Proteomes" id="UP000307087">
    <property type="component" value="Unassembled WGS sequence"/>
</dbReference>
<dbReference type="AlphaFoldDB" id="A0A4S8NI16"/>
<dbReference type="RefSeq" id="WP_136562491.1">
    <property type="nucleotide sequence ID" value="NZ_BAABLS010000003.1"/>
</dbReference>
<organism evidence="4 5">
    <name type="scientific">Nocardioides caeni</name>
    <dbReference type="NCBI Taxonomy" id="574700"/>
    <lineage>
        <taxon>Bacteria</taxon>
        <taxon>Bacillati</taxon>
        <taxon>Actinomycetota</taxon>
        <taxon>Actinomycetes</taxon>
        <taxon>Propionibacteriales</taxon>
        <taxon>Nocardioidaceae</taxon>
        <taxon>Nocardioides</taxon>
    </lineage>
</organism>
<dbReference type="GO" id="GO:0003824">
    <property type="term" value="F:catalytic activity"/>
    <property type="evidence" value="ECO:0007669"/>
    <property type="project" value="InterPro"/>
</dbReference>
<dbReference type="InterPro" id="IPR020556">
    <property type="entry name" value="Amidase_CS"/>
</dbReference>
<dbReference type="InterPro" id="IPR000120">
    <property type="entry name" value="Amidase"/>
</dbReference>
<reference evidence="4 5" key="1">
    <citation type="journal article" date="2009" name="Int. J. Syst. Evol. Microbiol.">
        <title>Nocardioides caeni sp. nov., isolated from wastewater.</title>
        <authorList>
            <person name="Yoon J.H."/>
            <person name="Kang S.J."/>
            <person name="Park S."/>
            <person name="Kim W."/>
            <person name="Oh T.K."/>
        </authorList>
    </citation>
    <scope>NUCLEOTIDE SEQUENCE [LARGE SCALE GENOMIC DNA]</scope>
    <source>
        <strain evidence="4 5">DSM 23134</strain>
    </source>
</reference>
<dbReference type="InterPro" id="IPR023631">
    <property type="entry name" value="Amidase_dom"/>
</dbReference>
<protein>
    <submittedName>
        <fullName evidence="4">Amidase</fullName>
    </submittedName>
</protein>
<dbReference type="Pfam" id="PF01425">
    <property type="entry name" value="Amidase"/>
    <property type="match status" value="1"/>
</dbReference>
<sequence>MTLYDDATATAAAISAGEVSAREVVEDAIARIEKGDGELNTVVARRFDEALAEVDAGLPAGPLHGVPTLIKDLGLQVAGLPLTRGSKLWADDVQSVDSELVQRYRRAGMVVLGMTNSPELGKNASTEPVHHGPTRNPWSAGHSAGGSSGGSAAAVSAGFVPVAHGNDGGGSIRIPASACGLFGLKPSRGRVTTHPAPGSLAAPLSCNHVLSRSVRDSALLLDLSSAPLPGDAFAAPTPTTTFVEQAGREPLRLRIGLATRRADGGRVDEEMVAVVRRTAALCEDLGHHVEETELTYDAELLMTGFATMMGVSLLAAVDHRLADLGRGLADDDLEPFTRLLHEHYSATMTAVQVHDALEALQLVGWQLGESFRSFDLLLTPTLPMSVPELGYLDTTDPMAMWERGSDYSSFTAVANATGSPAMSVPCGLDSHGLPMGAHFIADLGSEGTLLSLAAQLEAAAPWPLLAPTK</sequence>
<dbReference type="PANTHER" id="PTHR11895">
    <property type="entry name" value="TRANSAMIDASE"/>
    <property type="match status" value="1"/>
</dbReference>
<dbReference type="PROSITE" id="PS00571">
    <property type="entry name" value="AMIDASES"/>
    <property type="match status" value="1"/>
</dbReference>
<evidence type="ECO:0000313" key="5">
    <source>
        <dbReference type="Proteomes" id="UP000307087"/>
    </source>
</evidence>
<proteinExistence type="inferred from homology"/>
<comment type="caution">
    <text evidence="4">The sequence shown here is derived from an EMBL/GenBank/DDBJ whole genome shotgun (WGS) entry which is preliminary data.</text>
</comment>
<feature type="region of interest" description="Disordered" evidence="2">
    <location>
        <begin position="117"/>
        <end position="149"/>
    </location>
</feature>
<gene>
    <name evidence="4" type="ORF">E9934_08740</name>
</gene>
<name>A0A4S8NI16_9ACTN</name>
<feature type="domain" description="Amidase" evidence="3">
    <location>
        <begin position="23"/>
        <end position="450"/>
    </location>
</feature>
<dbReference type="Gene3D" id="3.90.1300.10">
    <property type="entry name" value="Amidase signature (AS) domain"/>
    <property type="match status" value="1"/>
</dbReference>
<feature type="compositionally biased region" description="Polar residues" evidence="2">
    <location>
        <begin position="117"/>
        <end position="126"/>
    </location>
</feature>
<evidence type="ECO:0000313" key="4">
    <source>
        <dbReference type="EMBL" id="THV14729.1"/>
    </source>
</evidence>
<evidence type="ECO:0000256" key="1">
    <source>
        <dbReference type="ARBA" id="ARBA00009199"/>
    </source>
</evidence>
<dbReference type="EMBL" id="STGW01000004">
    <property type="protein sequence ID" value="THV14729.1"/>
    <property type="molecule type" value="Genomic_DNA"/>
</dbReference>
<dbReference type="InterPro" id="IPR036928">
    <property type="entry name" value="AS_sf"/>
</dbReference>
<comment type="similarity">
    <text evidence="1">Belongs to the amidase family.</text>
</comment>
<keyword evidence="5" id="KW-1185">Reference proteome</keyword>
<dbReference type="PANTHER" id="PTHR11895:SF7">
    <property type="entry name" value="GLUTAMYL-TRNA(GLN) AMIDOTRANSFERASE SUBUNIT A, MITOCHONDRIAL"/>
    <property type="match status" value="1"/>
</dbReference>